<name>A0ABQ0LI54_MYCCL</name>
<proteinExistence type="predicted"/>
<organism evidence="1 2">
    <name type="scientific">Mycena chlorophos</name>
    <name type="common">Agaric fungus</name>
    <name type="synonym">Agaricus chlorophos</name>
    <dbReference type="NCBI Taxonomy" id="658473"/>
    <lineage>
        <taxon>Eukaryota</taxon>
        <taxon>Fungi</taxon>
        <taxon>Dikarya</taxon>
        <taxon>Basidiomycota</taxon>
        <taxon>Agaricomycotina</taxon>
        <taxon>Agaricomycetes</taxon>
        <taxon>Agaricomycetidae</taxon>
        <taxon>Agaricales</taxon>
        <taxon>Marasmiineae</taxon>
        <taxon>Mycenaceae</taxon>
        <taxon>Mycena</taxon>
    </lineage>
</organism>
<keyword evidence="2" id="KW-1185">Reference proteome</keyword>
<protein>
    <submittedName>
        <fullName evidence="1">Uncharacterized protein</fullName>
    </submittedName>
</protein>
<evidence type="ECO:0000313" key="2">
    <source>
        <dbReference type="Proteomes" id="UP000815677"/>
    </source>
</evidence>
<dbReference type="EMBL" id="DF846625">
    <property type="protein sequence ID" value="GAT50780.1"/>
    <property type="molecule type" value="Genomic_DNA"/>
</dbReference>
<dbReference type="Proteomes" id="UP000815677">
    <property type="component" value="Unassembled WGS sequence"/>
</dbReference>
<accession>A0ABQ0LI54</accession>
<sequence>MERLQQSGKSALSKKCLDIVIRQLPPFPEHTTCYPPNENMSGPDNLVKIARICVETDDTDKLLTVFAKMQYAIRTRSAPETTFEYYYPLAEFVLGLTEEQVADSHLSRESLNNFLLDVLDSFLDEQPVCKCVDTVFTNARHWQRKACPIFNDENTAKILRVAGALGGVHFLQYSRGFSVDAFKKHHHMTVKDFARAVALNTKPERVDDPAYASYDSVVSSLLDVHPPAEDKAKLEVLSTEKMLSSHTIQLLLPLTQKLAPLLRQYRPRLLDEAFHAFAHAVFKSFSNKLRRFRLDIFSTLVTFDCEVGSMCPHGCPDLRKWIISGGFAEHEQSRVADSRKHLEHKLQGLNRTDIPLAWSTLRYTNPHTLVVRPRSHVAHRVPACSLCGCPKGHRNGARYMAPRQSISSDV</sequence>
<reference evidence="1" key="1">
    <citation type="submission" date="2014-09" db="EMBL/GenBank/DDBJ databases">
        <title>Genome sequence of the luminous mushroom Mycena chlorophos for searching fungal bioluminescence genes.</title>
        <authorList>
            <person name="Tanaka Y."/>
            <person name="Kasuga D."/>
            <person name="Oba Y."/>
            <person name="Hase S."/>
            <person name="Sato K."/>
            <person name="Oba Y."/>
            <person name="Sakakibara Y."/>
        </authorList>
    </citation>
    <scope>NUCLEOTIDE SEQUENCE</scope>
</reference>
<evidence type="ECO:0000313" key="1">
    <source>
        <dbReference type="EMBL" id="GAT50780.1"/>
    </source>
</evidence>
<gene>
    <name evidence="1" type="ORF">MCHLO_07978</name>
</gene>